<dbReference type="EMBL" id="WIWV01000059">
    <property type="protein sequence ID" value="KAF7715452.1"/>
    <property type="molecule type" value="Genomic_DNA"/>
</dbReference>
<dbReference type="OrthoDB" id="10436091at2759"/>
<accession>A0A8J8W534</accession>
<organism evidence="1 2">
    <name type="scientific">Penicillium ucsense</name>
    <dbReference type="NCBI Taxonomy" id="2839758"/>
    <lineage>
        <taxon>Eukaryota</taxon>
        <taxon>Fungi</taxon>
        <taxon>Dikarya</taxon>
        <taxon>Ascomycota</taxon>
        <taxon>Pezizomycotina</taxon>
        <taxon>Eurotiomycetes</taxon>
        <taxon>Eurotiomycetidae</taxon>
        <taxon>Eurotiales</taxon>
        <taxon>Aspergillaceae</taxon>
        <taxon>Penicillium</taxon>
    </lineage>
</organism>
<dbReference type="AlphaFoldDB" id="A0A8J8W534"/>
<dbReference type="Proteomes" id="UP000631181">
    <property type="component" value="Unassembled WGS sequence"/>
</dbReference>
<name>A0A8J8W534_9EURO</name>
<proteinExistence type="predicted"/>
<sequence>MEGKQPNTAAYELTSALNPDTSQETMSILERLNPADHSLFSLLVCSPGGLSATDPQALKTFFKYIQAGRALSDALSVASIQQIHATKTLVRVWHAGLEREMAEIEDPMH</sequence>
<reference evidence="1" key="1">
    <citation type="journal article" date="2020" name="Front. Microbiol.">
        <title>Gene regulatory networks of Penicillium echinulatum 2HH and Penicillium oxalicum 114-2 inferred by a computational biology approach.</title>
        <authorList>
            <person name="Lenz A.R."/>
            <person name="Galan-Vasquez E."/>
            <person name="Balbinot E."/>
            <person name="De Abreu F.P."/>
            <person name="De Oliveira N.S."/>
            <person name="Da Rosa L.O."/>
            <person name="De Avila E Silva S."/>
            <person name="Camassola M."/>
            <person name="Dillon A.J.P."/>
            <person name="Perez-Rueda E."/>
        </authorList>
    </citation>
    <scope>NUCLEOTIDE SEQUENCE</scope>
    <source>
        <strain evidence="1">S1M29</strain>
    </source>
</reference>
<evidence type="ECO:0000313" key="2">
    <source>
        <dbReference type="Proteomes" id="UP000631181"/>
    </source>
</evidence>
<comment type="caution">
    <text evidence="1">The sequence shown here is derived from an EMBL/GenBank/DDBJ whole genome shotgun (WGS) entry which is preliminary data.</text>
</comment>
<keyword evidence="2" id="KW-1185">Reference proteome</keyword>
<protein>
    <submittedName>
        <fullName evidence="1">Uncharacterized protein</fullName>
    </submittedName>
</protein>
<evidence type="ECO:0000313" key="1">
    <source>
        <dbReference type="EMBL" id="KAF7715452.1"/>
    </source>
</evidence>
<gene>
    <name evidence="1" type="ORF">PECM_006863</name>
</gene>